<feature type="region of interest" description="Disordered" evidence="1">
    <location>
        <begin position="1"/>
        <end position="20"/>
    </location>
</feature>
<reference evidence="2" key="2">
    <citation type="submission" date="2021-03" db="UniProtKB">
        <authorList>
            <consortium name="EnsemblPlants"/>
        </authorList>
    </citation>
    <scope>IDENTIFICATION</scope>
</reference>
<keyword evidence="3" id="KW-1185">Reference proteome</keyword>
<accession>A0A803P2T5</accession>
<name>A0A803P2T5_CANSA</name>
<dbReference type="Gramene" id="evm.model.02.827">
    <property type="protein sequence ID" value="cds.evm.model.02.827"/>
    <property type="gene ID" value="evm.TU.02.827"/>
</dbReference>
<evidence type="ECO:0000313" key="3">
    <source>
        <dbReference type="Proteomes" id="UP000596661"/>
    </source>
</evidence>
<dbReference type="EnsemblPlants" id="evm.model.02.827">
    <property type="protein sequence ID" value="cds.evm.model.02.827"/>
    <property type="gene ID" value="evm.TU.02.827"/>
</dbReference>
<evidence type="ECO:0000313" key="2">
    <source>
        <dbReference type="EnsemblPlants" id="cds.evm.model.02.827"/>
    </source>
</evidence>
<dbReference type="EMBL" id="UZAU01000136">
    <property type="status" value="NOT_ANNOTATED_CDS"/>
    <property type="molecule type" value="Genomic_DNA"/>
</dbReference>
<dbReference type="AlphaFoldDB" id="A0A803P2T5"/>
<sequence>MVLARRTTPSNPPQDPMMVDSNVCVPPTIEGPINSDNTVNLANLANSVDQAIPPRLGQLTSSHAEEKINMEQPPHNTNGVIPQCYARKIRPGIGKPVIGELHLALRS</sequence>
<organism evidence="2 3">
    <name type="scientific">Cannabis sativa</name>
    <name type="common">Hemp</name>
    <name type="synonym">Marijuana</name>
    <dbReference type="NCBI Taxonomy" id="3483"/>
    <lineage>
        <taxon>Eukaryota</taxon>
        <taxon>Viridiplantae</taxon>
        <taxon>Streptophyta</taxon>
        <taxon>Embryophyta</taxon>
        <taxon>Tracheophyta</taxon>
        <taxon>Spermatophyta</taxon>
        <taxon>Magnoliopsida</taxon>
        <taxon>eudicotyledons</taxon>
        <taxon>Gunneridae</taxon>
        <taxon>Pentapetalae</taxon>
        <taxon>rosids</taxon>
        <taxon>fabids</taxon>
        <taxon>Rosales</taxon>
        <taxon>Cannabaceae</taxon>
        <taxon>Cannabis</taxon>
    </lineage>
</organism>
<proteinExistence type="predicted"/>
<dbReference type="Proteomes" id="UP000596661">
    <property type="component" value="Chromosome 2"/>
</dbReference>
<protein>
    <submittedName>
        <fullName evidence="2">Uncharacterized protein</fullName>
    </submittedName>
</protein>
<reference evidence="2" key="1">
    <citation type="submission" date="2018-11" db="EMBL/GenBank/DDBJ databases">
        <authorList>
            <person name="Grassa J C."/>
        </authorList>
    </citation>
    <scope>NUCLEOTIDE SEQUENCE [LARGE SCALE GENOMIC DNA]</scope>
</reference>
<evidence type="ECO:0000256" key="1">
    <source>
        <dbReference type="SAM" id="MobiDB-lite"/>
    </source>
</evidence>